<evidence type="ECO:0000313" key="2">
    <source>
        <dbReference type="EMBL" id="MFC6672709.1"/>
    </source>
</evidence>
<dbReference type="PANTHER" id="PTHR48098">
    <property type="entry name" value="ENTEROCHELIN ESTERASE-RELATED"/>
    <property type="match status" value="1"/>
</dbReference>
<sequence>MKLHKTIKTTPMLFGLALAAFQGQAAQAGEIRHYSYPSDMLDRAYTYNIYLPDGYDKADRVRYPVIYALHGSGGDEYNWTRKGRKFGGLTHIEAELDRLIADKQLQPSIVVFPGAYQSWWIDGLKEPAMTAFVDEFVPRIEKEWKGIGGKGGRALVGLSMGAYGALNLSLRYPERFAAAALLSPSVFSKEGEVPENNNVAKQDAFVDQGRFDKGLYGQNHYSNYLDGYRDRASPVAFYISGGDSDKYGVAQTAFEIYGQIKPLQPKMTALNIIPETDHEWKAWNDVVGEALGYMAYHLDYPGDASARGVDAYNGRHQ</sequence>
<keyword evidence="1" id="KW-0732">Signal</keyword>
<evidence type="ECO:0000256" key="1">
    <source>
        <dbReference type="SAM" id="SignalP"/>
    </source>
</evidence>
<dbReference type="SUPFAM" id="SSF53474">
    <property type="entry name" value="alpha/beta-Hydrolases"/>
    <property type="match status" value="1"/>
</dbReference>
<comment type="caution">
    <text evidence="2">The sequence shown here is derived from an EMBL/GenBank/DDBJ whole genome shotgun (WGS) entry which is preliminary data.</text>
</comment>
<keyword evidence="3" id="KW-1185">Reference proteome</keyword>
<dbReference type="Gene3D" id="3.40.50.1820">
    <property type="entry name" value="alpha/beta hydrolase"/>
    <property type="match status" value="1"/>
</dbReference>
<evidence type="ECO:0000313" key="3">
    <source>
        <dbReference type="Proteomes" id="UP001596422"/>
    </source>
</evidence>
<dbReference type="GO" id="GO:0016787">
    <property type="term" value="F:hydrolase activity"/>
    <property type="evidence" value="ECO:0007669"/>
    <property type="project" value="UniProtKB-KW"/>
</dbReference>
<dbReference type="EMBL" id="JBHSWE010000001">
    <property type="protein sequence ID" value="MFC6672709.1"/>
    <property type="molecule type" value="Genomic_DNA"/>
</dbReference>
<keyword evidence="2" id="KW-0378">Hydrolase</keyword>
<gene>
    <name evidence="2" type="ORF">ACFQDL_23525</name>
</gene>
<dbReference type="Proteomes" id="UP001596422">
    <property type="component" value="Unassembled WGS sequence"/>
</dbReference>
<dbReference type="Pfam" id="PF00756">
    <property type="entry name" value="Esterase"/>
    <property type="match status" value="1"/>
</dbReference>
<dbReference type="RefSeq" id="WP_379911130.1">
    <property type="nucleotide sequence ID" value="NZ_JBHSWE010000001.1"/>
</dbReference>
<feature type="chain" id="PRO_5046990214" evidence="1">
    <location>
        <begin position="29"/>
        <end position="317"/>
    </location>
</feature>
<accession>A0ABW2A5K4</accession>
<dbReference type="InterPro" id="IPR000801">
    <property type="entry name" value="Esterase-like"/>
</dbReference>
<proteinExistence type="predicted"/>
<organism evidence="2 3">
    <name type="scientific">Marinobacterium aestuariivivens</name>
    <dbReference type="NCBI Taxonomy" id="1698799"/>
    <lineage>
        <taxon>Bacteria</taxon>
        <taxon>Pseudomonadati</taxon>
        <taxon>Pseudomonadota</taxon>
        <taxon>Gammaproteobacteria</taxon>
        <taxon>Oceanospirillales</taxon>
        <taxon>Oceanospirillaceae</taxon>
        <taxon>Marinobacterium</taxon>
    </lineage>
</organism>
<dbReference type="InterPro" id="IPR029058">
    <property type="entry name" value="AB_hydrolase_fold"/>
</dbReference>
<name>A0ABW2A5K4_9GAMM</name>
<dbReference type="InterPro" id="IPR050583">
    <property type="entry name" value="Mycobacterial_A85_antigen"/>
</dbReference>
<feature type="signal peptide" evidence="1">
    <location>
        <begin position="1"/>
        <end position="28"/>
    </location>
</feature>
<reference evidence="3" key="1">
    <citation type="journal article" date="2019" name="Int. J. Syst. Evol. Microbiol.">
        <title>The Global Catalogue of Microorganisms (GCM) 10K type strain sequencing project: providing services to taxonomists for standard genome sequencing and annotation.</title>
        <authorList>
            <consortium name="The Broad Institute Genomics Platform"/>
            <consortium name="The Broad Institute Genome Sequencing Center for Infectious Disease"/>
            <person name="Wu L."/>
            <person name="Ma J."/>
        </authorList>
    </citation>
    <scope>NUCLEOTIDE SEQUENCE [LARGE SCALE GENOMIC DNA]</scope>
    <source>
        <strain evidence="3">NBRC 111756</strain>
    </source>
</reference>
<protein>
    <submittedName>
        <fullName evidence="2">Alpha/beta hydrolase</fullName>
    </submittedName>
</protein>